<evidence type="ECO:0000313" key="1">
    <source>
        <dbReference type="EMBL" id="KKM98470.1"/>
    </source>
</evidence>
<protein>
    <submittedName>
        <fullName evidence="1">Uncharacterized protein</fullName>
    </submittedName>
</protein>
<dbReference type="AlphaFoldDB" id="A0A0F9PBW7"/>
<sequence length="71" mass="7582">MAGAFTTLKVPPEDHQALQALLKYLMGKGGMGGITMDQFRAVLQTQGRSVANTPDEDLVAAMADMLVRVFG</sequence>
<reference evidence="1" key="1">
    <citation type="journal article" date="2015" name="Nature">
        <title>Complex archaea that bridge the gap between prokaryotes and eukaryotes.</title>
        <authorList>
            <person name="Spang A."/>
            <person name="Saw J.H."/>
            <person name="Jorgensen S.L."/>
            <person name="Zaremba-Niedzwiedzka K."/>
            <person name="Martijn J."/>
            <person name="Lind A.E."/>
            <person name="van Eijk R."/>
            <person name="Schleper C."/>
            <person name="Guy L."/>
            <person name="Ettema T.J."/>
        </authorList>
    </citation>
    <scope>NUCLEOTIDE SEQUENCE</scope>
</reference>
<name>A0A0F9PBW7_9ZZZZ</name>
<comment type="caution">
    <text evidence="1">The sequence shown here is derived from an EMBL/GenBank/DDBJ whole genome shotgun (WGS) entry which is preliminary data.</text>
</comment>
<proteinExistence type="predicted"/>
<gene>
    <name evidence="1" type="ORF">LCGC14_1157760</name>
</gene>
<accession>A0A0F9PBW7</accession>
<organism evidence="1">
    <name type="scientific">marine sediment metagenome</name>
    <dbReference type="NCBI Taxonomy" id="412755"/>
    <lineage>
        <taxon>unclassified sequences</taxon>
        <taxon>metagenomes</taxon>
        <taxon>ecological metagenomes</taxon>
    </lineage>
</organism>
<dbReference type="EMBL" id="LAZR01005616">
    <property type="protein sequence ID" value="KKM98470.1"/>
    <property type="molecule type" value="Genomic_DNA"/>
</dbReference>